<dbReference type="InterPro" id="IPR001269">
    <property type="entry name" value="DUS_fam"/>
</dbReference>
<protein>
    <recommendedName>
        <fullName evidence="7">tRNA-dihydrouridine synthase</fullName>
        <ecNumber evidence="7">1.3.1.-</ecNumber>
    </recommendedName>
</protein>
<reference evidence="11 12" key="1">
    <citation type="journal article" date="2014" name="Genome Announc.">
        <title>Draft genome sequences of the altered schaedler flora, a defined bacterial community from gnotobiotic mice.</title>
        <authorList>
            <person name="Wannemuehler M.J."/>
            <person name="Overstreet A.M."/>
            <person name="Ward D.V."/>
            <person name="Phillips G.J."/>
        </authorList>
    </citation>
    <scope>NUCLEOTIDE SEQUENCE [LARGE SCALE GENOMIC DNA]</scope>
    <source>
        <strain evidence="11 12">ASF492</strain>
    </source>
</reference>
<dbReference type="STRING" id="1235802.C823_05862"/>
<keyword evidence="5" id="KW-0521">NADP</keyword>
<dbReference type="PROSITE" id="PS01136">
    <property type="entry name" value="UPF0034"/>
    <property type="match status" value="1"/>
</dbReference>
<evidence type="ECO:0000313" key="12">
    <source>
        <dbReference type="Proteomes" id="UP000012589"/>
    </source>
</evidence>
<feature type="active site" description="Proton donor" evidence="8">
    <location>
        <position position="95"/>
    </location>
</feature>
<dbReference type="GO" id="GO:0017150">
    <property type="term" value="F:tRNA dihydrouridine synthase activity"/>
    <property type="evidence" value="ECO:0007669"/>
    <property type="project" value="InterPro"/>
</dbReference>
<comment type="similarity">
    <text evidence="7">Belongs to the dus family.</text>
</comment>
<sequence length="355" mass="41877">MKYYFAPLEGITGHIYRRAHHTFYPGMNRYYAPFIVPKEKKYLSTKERNDVCLEHNSGMMLIPQIMTNRPEEFLRISRLLNEEYGYQEINLNLGCPSKTVVSKKRGSGFLAEPDLLERFLIQVCDGLEPYNMKLSVKTRIGKESSDEFFRLLEIFAQIPLSELIVHPRLQKNFYDGEPDLNVFAQAYTISPKVNWELCYNGDLFQNTDYWRLCKRFPKLSAVMLGRGLLTNPMLVEDIKVRENGCIHGSGAKEAVLQRFQSAKEEKAERKRRYEMYRMICEEYMAVMSGENTVLFKMKELWFYMCQDFTLYQSYWKKMKKVKKLADFDRIVIALCEEQRLQEHILADNSSDLHEI</sequence>
<evidence type="ECO:0000256" key="7">
    <source>
        <dbReference type="PIRNR" id="PIRNR006621"/>
    </source>
</evidence>
<evidence type="ECO:0000256" key="8">
    <source>
        <dbReference type="PIRSR" id="PIRSR006621-1"/>
    </source>
</evidence>
<evidence type="ECO:0000313" key="11">
    <source>
        <dbReference type="EMBL" id="EMZ17848.1"/>
    </source>
</evidence>
<keyword evidence="2 7" id="KW-0285">Flavoprotein</keyword>
<dbReference type="GO" id="GO:0050660">
    <property type="term" value="F:flavin adenine dinucleotide binding"/>
    <property type="evidence" value="ECO:0007669"/>
    <property type="project" value="InterPro"/>
</dbReference>
<feature type="binding site" evidence="9">
    <location>
        <position position="64"/>
    </location>
    <ligand>
        <name>FMN</name>
        <dbReference type="ChEBI" id="CHEBI:58210"/>
    </ligand>
</feature>
<comment type="cofactor">
    <cofactor evidence="1 7 9">
        <name>FMN</name>
        <dbReference type="ChEBI" id="CHEBI:58210"/>
    </cofactor>
</comment>
<dbReference type="Pfam" id="PF01207">
    <property type="entry name" value="Dus"/>
    <property type="match status" value="1"/>
</dbReference>
<dbReference type="GO" id="GO:0003723">
    <property type="term" value="F:RNA binding"/>
    <property type="evidence" value="ECO:0007669"/>
    <property type="project" value="TreeGrafter"/>
</dbReference>
<dbReference type="InterPro" id="IPR018517">
    <property type="entry name" value="tRNA_hU_synthase_CS"/>
</dbReference>
<evidence type="ECO:0000256" key="4">
    <source>
        <dbReference type="ARBA" id="ARBA00022694"/>
    </source>
</evidence>
<evidence type="ECO:0000256" key="1">
    <source>
        <dbReference type="ARBA" id="ARBA00001917"/>
    </source>
</evidence>
<organism evidence="11 12">
    <name type="scientific">Eubacterium plexicaudatum ASF492</name>
    <dbReference type="NCBI Taxonomy" id="1235802"/>
    <lineage>
        <taxon>Bacteria</taxon>
        <taxon>Bacillati</taxon>
        <taxon>Bacillota</taxon>
        <taxon>Clostridia</taxon>
        <taxon>Eubacteriales</taxon>
        <taxon>Eubacteriaceae</taxon>
        <taxon>Eubacterium</taxon>
    </lineage>
</organism>
<feature type="binding site" evidence="9">
    <location>
        <begin position="225"/>
        <end position="226"/>
    </location>
    <ligand>
        <name>FMN</name>
        <dbReference type="ChEBI" id="CHEBI:58210"/>
    </ligand>
</feature>
<gene>
    <name evidence="11" type="ORF">C823_05862</name>
</gene>
<accession>N1ZUP2</accession>
<evidence type="ECO:0000256" key="2">
    <source>
        <dbReference type="ARBA" id="ARBA00022630"/>
    </source>
</evidence>
<dbReference type="PATRIC" id="fig|1235802.3.peg.6194"/>
<proteinExistence type="inferred from homology"/>
<keyword evidence="4 7" id="KW-0819">tRNA processing</keyword>
<keyword evidence="9" id="KW-0547">Nucleotide-binding</keyword>
<comment type="caution">
    <text evidence="11">The sequence shown here is derived from an EMBL/GenBank/DDBJ whole genome shotgun (WGS) entry which is preliminary data.</text>
</comment>
<evidence type="ECO:0000256" key="5">
    <source>
        <dbReference type="ARBA" id="ARBA00022857"/>
    </source>
</evidence>
<dbReference type="EMBL" id="AQFT01000192">
    <property type="protein sequence ID" value="EMZ17848.1"/>
    <property type="molecule type" value="Genomic_DNA"/>
</dbReference>
<feature type="binding site" evidence="9">
    <location>
        <position position="137"/>
    </location>
    <ligand>
        <name>FMN</name>
        <dbReference type="ChEBI" id="CHEBI:58210"/>
    </ligand>
</feature>
<dbReference type="SUPFAM" id="SSF51395">
    <property type="entry name" value="FMN-linked oxidoreductases"/>
    <property type="match status" value="1"/>
</dbReference>
<dbReference type="PIRSF" id="PIRSF006621">
    <property type="entry name" value="Dus"/>
    <property type="match status" value="1"/>
</dbReference>
<evidence type="ECO:0000259" key="10">
    <source>
        <dbReference type="Pfam" id="PF01207"/>
    </source>
</evidence>
<dbReference type="InterPro" id="IPR035587">
    <property type="entry name" value="DUS-like_FMN-bd"/>
</dbReference>
<dbReference type="Gene3D" id="3.20.20.70">
    <property type="entry name" value="Aldolase class I"/>
    <property type="match status" value="1"/>
</dbReference>
<evidence type="ECO:0000256" key="6">
    <source>
        <dbReference type="ARBA" id="ARBA00023002"/>
    </source>
</evidence>
<keyword evidence="3 7" id="KW-0288">FMN</keyword>
<keyword evidence="12" id="KW-1185">Reference proteome</keyword>
<dbReference type="Proteomes" id="UP000012589">
    <property type="component" value="Unassembled WGS sequence"/>
</dbReference>
<dbReference type="PANTHER" id="PTHR45846:SF1">
    <property type="entry name" value="TRNA-DIHYDROURIDINE(47) SYNTHASE [NAD(P)(+)]-LIKE"/>
    <property type="match status" value="1"/>
</dbReference>
<evidence type="ECO:0000256" key="9">
    <source>
        <dbReference type="PIRSR" id="PIRSR006621-2"/>
    </source>
</evidence>
<dbReference type="AlphaFoldDB" id="N1ZUP2"/>
<comment type="function">
    <text evidence="7">Catalyzes the synthesis of 5,6-dihydrouridine (D), a modified base found in the D-loop of most tRNAs, via the reduction of the C5-C6 double bond in target uridines.</text>
</comment>
<dbReference type="CDD" id="cd02801">
    <property type="entry name" value="DUS_like_FMN"/>
    <property type="match status" value="1"/>
</dbReference>
<dbReference type="EC" id="1.3.1.-" evidence="7"/>
<keyword evidence="6 7" id="KW-0560">Oxidoreductase</keyword>
<feature type="binding site" evidence="9">
    <location>
        <position position="166"/>
    </location>
    <ligand>
        <name>FMN</name>
        <dbReference type="ChEBI" id="CHEBI:58210"/>
    </ligand>
</feature>
<evidence type="ECO:0000256" key="3">
    <source>
        <dbReference type="ARBA" id="ARBA00022643"/>
    </source>
</evidence>
<dbReference type="PANTHER" id="PTHR45846">
    <property type="entry name" value="TRNA-DIHYDROURIDINE(47) SYNTHASE [NAD(P)(+)]-LIKE"/>
    <property type="match status" value="1"/>
</dbReference>
<dbReference type="InterPro" id="IPR013785">
    <property type="entry name" value="Aldolase_TIM"/>
</dbReference>
<dbReference type="HOGENOM" id="CLU_013299_6_0_9"/>
<dbReference type="eggNOG" id="COG0042">
    <property type="taxonomic scope" value="Bacteria"/>
</dbReference>
<name>N1ZUP2_9FIRM</name>
<feature type="domain" description="DUS-like FMN-binding" evidence="10">
    <location>
        <begin position="6"/>
        <end position="289"/>
    </location>
</feature>